<dbReference type="GO" id="GO:0045202">
    <property type="term" value="C:synapse"/>
    <property type="evidence" value="ECO:0007669"/>
    <property type="project" value="UniProtKB-SubCell"/>
</dbReference>
<comment type="similarity">
    <text evidence="3">Belongs to the dystrophin family. Dystrobrevin subfamily.</text>
</comment>
<keyword evidence="11 15" id="KW-0175">Coiled coil</keyword>
<dbReference type="STRING" id="30419.A0A091W6J2"/>
<dbReference type="Gene3D" id="1.10.238.10">
    <property type="entry name" value="EF-hand"/>
    <property type="match status" value="2"/>
</dbReference>
<dbReference type="GO" id="GO:0005886">
    <property type="term" value="C:plasma membrane"/>
    <property type="evidence" value="ECO:0007669"/>
    <property type="project" value="UniProtKB-SubCell"/>
</dbReference>
<dbReference type="AlphaFoldDB" id="A0A091W6J2"/>
<evidence type="ECO:0000256" key="12">
    <source>
        <dbReference type="ARBA" id="ARBA00023136"/>
    </source>
</evidence>
<proteinExistence type="inferred from homology"/>
<evidence type="ECO:0000256" key="5">
    <source>
        <dbReference type="ARBA" id="ARBA00022490"/>
    </source>
</evidence>
<evidence type="ECO:0000256" key="6">
    <source>
        <dbReference type="ARBA" id="ARBA00022553"/>
    </source>
</evidence>
<dbReference type="EMBL" id="KK734728">
    <property type="protein sequence ID" value="KFR10413.1"/>
    <property type="molecule type" value="Genomic_DNA"/>
</dbReference>
<protein>
    <submittedName>
        <fullName evidence="17">Dystrobrevin alpha</fullName>
    </submittedName>
</protein>
<evidence type="ECO:0000256" key="4">
    <source>
        <dbReference type="ARBA" id="ARBA00022475"/>
    </source>
</evidence>
<dbReference type="PIRSF" id="PIRSF038204">
    <property type="entry name" value="Distrobrevin"/>
    <property type="match status" value="1"/>
</dbReference>
<keyword evidence="6" id="KW-0597">Phosphoprotein</keyword>
<gene>
    <name evidence="17" type="ORF">N306_00847</name>
</gene>
<keyword evidence="12" id="KW-0472">Membrane</keyword>
<evidence type="ECO:0000256" key="13">
    <source>
        <dbReference type="ARBA" id="ARBA00034103"/>
    </source>
</evidence>
<evidence type="ECO:0000256" key="10">
    <source>
        <dbReference type="ARBA" id="ARBA00023018"/>
    </source>
</evidence>
<keyword evidence="10" id="KW-0770">Synapse</keyword>
<evidence type="ECO:0000256" key="7">
    <source>
        <dbReference type="ARBA" id="ARBA00022723"/>
    </source>
</evidence>
<evidence type="ECO:0000256" key="3">
    <source>
        <dbReference type="ARBA" id="ARBA00009563"/>
    </source>
</evidence>
<feature type="coiled-coil region" evidence="15">
    <location>
        <begin position="465"/>
        <end position="541"/>
    </location>
</feature>
<dbReference type="PhylomeDB" id="A0A091W6J2"/>
<evidence type="ECO:0000313" key="18">
    <source>
        <dbReference type="Proteomes" id="UP000053605"/>
    </source>
</evidence>
<dbReference type="FunFam" id="1.10.238.10:FF:000014">
    <property type="entry name" value="Dystrobrevin alpha"/>
    <property type="match status" value="1"/>
</dbReference>
<comment type="subcellular location">
    <subcellularLocation>
        <location evidence="1">Cell membrane</location>
    </subcellularLocation>
    <subcellularLocation>
        <location evidence="2">Cytoplasm</location>
    </subcellularLocation>
    <subcellularLocation>
        <location evidence="13">Synapse</location>
    </subcellularLocation>
</comment>
<sequence length="735" mass="82647">MIEDCGKRGNTMAERRQLFAEMRAQDLDRIRLSTYRTACKLRFVQKKCNLHLVDIWNVIEALRENALNNLDPSIELNVARLEAVISTIFYQLNKRMPTTHQINVEQSISLLLNFLLAAFDPEGHGKISVFAVKMALATLCGGKIMDKLRYIFSMISDSSGVMVYGRYDMFLREVLKLPTAVFEGPSFGYTEQSAKSCFSQQKKVTLNTFLDTLMSDPPPQCLVWLPLLHRLANVENVFHPVECSYCHSESMMGFRYRCQQCHNYQLCQDCFWRGHASGSHSNQHQMKEYTSWKSPAKKLTNALSKSLSCASSREPLHPMFPDQPEKPLNLAHIVPPRPVTSMNDTLFSHSVPSGSPFANRSSPSKNTEVEQSKQLARAAPAFLKGKGLQYSLDVADRLADEHVLIGLYVNMLQSNPARVLDSASRLDEEHKLIARYAARLAAEASSSQQGQQRGASDISFTIDANKQQRQLIAELENKNREILQEIQRLRLEHEQASQPTPEKAQQNPTLLAELRLLRQRKDELEQRMSALQESRRELMVQLEGLMKLLKTQGAGSPRSSPSHTISRPIPMPIRSASACSTPTHAPQDSLTGVGGDVQEAFAQSARRNLRNDLLVAADSITNTMSSLVKELNSEVGSETESNVDSEFGRTHFDDLVPSPTSEKAFLAQIHARKPGYIHSAAATGSVRSDMVTEDGDPYVRADDENYENDSVRQLENELKMEEYLKQKLQDEAYQV</sequence>
<dbReference type="Gene3D" id="3.30.60.90">
    <property type="match status" value="1"/>
</dbReference>
<dbReference type="InterPro" id="IPR043145">
    <property type="entry name" value="Znf_ZZ_sf"/>
</dbReference>
<dbReference type="FunFam" id="3.30.60.90:FF:000002">
    <property type="entry name" value="Dystrobrevin alpha"/>
    <property type="match status" value="1"/>
</dbReference>
<dbReference type="GO" id="GO:0099536">
    <property type="term" value="P:synaptic signaling"/>
    <property type="evidence" value="ECO:0007669"/>
    <property type="project" value="TreeGrafter"/>
</dbReference>
<keyword evidence="18" id="KW-1185">Reference proteome</keyword>
<dbReference type="Pfam" id="PF09069">
    <property type="entry name" value="EF-hand_3"/>
    <property type="match status" value="1"/>
</dbReference>
<dbReference type="FunFam" id="1.10.238.10:FF:000016">
    <property type="entry name" value="Dystrobrevin alpha"/>
    <property type="match status" value="1"/>
</dbReference>
<dbReference type="InterPro" id="IPR000433">
    <property type="entry name" value="Znf_ZZ"/>
</dbReference>
<feature type="domain" description="ZZ-type" evidence="16">
    <location>
        <begin position="238"/>
        <end position="294"/>
    </location>
</feature>
<dbReference type="PANTHER" id="PTHR12268:SF19">
    <property type="entry name" value="DYSTROBREVIN ALPHA"/>
    <property type="match status" value="1"/>
</dbReference>
<evidence type="ECO:0000256" key="15">
    <source>
        <dbReference type="SAM" id="Coils"/>
    </source>
</evidence>
<reference evidence="17 18" key="1">
    <citation type="submission" date="2014-04" db="EMBL/GenBank/DDBJ databases">
        <title>Genome evolution of avian class.</title>
        <authorList>
            <person name="Zhang G."/>
            <person name="Li C."/>
        </authorList>
    </citation>
    <scope>NUCLEOTIDE SEQUENCE [LARGE SCALE GENOMIC DNA]</scope>
    <source>
        <strain evidence="17">BGI_N306</strain>
    </source>
</reference>
<dbReference type="InterPro" id="IPR015153">
    <property type="entry name" value="EF-hand_dom_typ1"/>
</dbReference>
<name>A0A091W6J2_OPIHO</name>
<dbReference type="SUPFAM" id="SSF47473">
    <property type="entry name" value="EF-hand"/>
    <property type="match status" value="2"/>
</dbReference>
<evidence type="ECO:0000256" key="1">
    <source>
        <dbReference type="ARBA" id="ARBA00004236"/>
    </source>
</evidence>
<evidence type="ECO:0000256" key="14">
    <source>
        <dbReference type="PROSITE-ProRule" id="PRU00228"/>
    </source>
</evidence>
<dbReference type="InterPro" id="IPR017432">
    <property type="entry name" value="Distrobrevin"/>
</dbReference>
<keyword evidence="9" id="KW-0862">Zinc</keyword>
<evidence type="ECO:0000259" key="16">
    <source>
        <dbReference type="PROSITE" id="PS50135"/>
    </source>
</evidence>
<evidence type="ECO:0000256" key="9">
    <source>
        <dbReference type="ARBA" id="ARBA00022833"/>
    </source>
</evidence>
<evidence type="ECO:0000256" key="2">
    <source>
        <dbReference type="ARBA" id="ARBA00004496"/>
    </source>
</evidence>
<evidence type="ECO:0000256" key="8">
    <source>
        <dbReference type="ARBA" id="ARBA00022771"/>
    </source>
</evidence>
<dbReference type="InterPro" id="IPR050774">
    <property type="entry name" value="KCMF1/Dystrophin"/>
</dbReference>
<dbReference type="InterPro" id="IPR015154">
    <property type="entry name" value="EF-hand_dom_typ2"/>
</dbReference>
<dbReference type="PANTHER" id="PTHR12268">
    <property type="entry name" value="E3 UBIQUITIN-PROTEIN LIGASE KCMF1"/>
    <property type="match status" value="1"/>
</dbReference>
<dbReference type="PROSITE" id="PS50135">
    <property type="entry name" value="ZF_ZZ_2"/>
    <property type="match status" value="1"/>
</dbReference>
<dbReference type="GO" id="GO:0005737">
    <property type="term" value="C:cytoplasm"/>
    <property type="evidence" value="ECO:0007669"/>
    <property type="project" value="UniProtKB-SubCell"/>
</dbReference>
<keyword evidence="4" id="KW-1003">Cell membrane</keyword>
<dbReference type="Pfam" id="PF09068">
    <property type="entry name" value="EF-hand_2"/>
    <property type="match status" value="1"/>
</dbReference>
<feature type="non-terminal residue" evidence="17">
    <location>
        <position position="735"/>
    </location>
</feature>
<keyword evidence="7" id="KW-0479">Metal-binding</keyword>
<evidence type="ECO:0000256" key="11">
    <source>
        <dbReference type="ARBA" id="ARBA00023054"/>
    </source>
</evidence>
<dbReference type="InterPro" id="IPR011992">
    <property type="entry name" value="EF-hand-dom_pair"/>
</dbReference>
<organism evidence="17 18">
    <name type="scientific">Opisthocomus hoazin</name>
    <name type="common">Hoatzin</name>
    <name type="synonym">Phasianus hoazin</name>
    <dbReference type="NCBI Taxonomy" id="30419"/>
    <lineage>
        <taxon>Eukaryota</taxon>
        <taxon>Metazoa</taxon>
        <taxon>Chordata</taxon>
        <taxon>Craniata</taxon>
        <taxon>Vertebrata</taxon>
        <taxon>Euteleostomi</taxon>
        <taxon>Archelosauria</taxon>
        <taxon>Archosauria</taxon>
        <taxon>Dinosauria</taxon>
        <taxon>Saurischia</taxon>
        <taxon>Theropoda</taxon>
        <taxon>Coelurosauria</taxon>
        <taxon>Aves</taxon>
        <taxon>Neognathae</taxon>
        <taxon>Neoaves</taxon>
        <taxon>Opisthocomiformes</taxon>
        <taxon>Opisthocomidae</taxon>
        <taxon>Opisthocomus</taxon>
    </lineage>
</organism>
<dbReference type="Proteomes" id="UP000053605">
    <property type="component" value="Unassembled WGS sequence"/>
</dbReference>
<dbReference type="GO" id="GO:0008270">
    <property type="term" value="F:zinc ion binding"/>
    <property type="evidence" value="ECO:0007669"/>
    <property type="project" value="UniProtKB-KW"/>
</dbReference>
<dbReference type="SUPFAM" id="SSF57850">
    <property type="entry name" value="RING/U-box"/>
    <property type="match status" value="1"/>
</dbReference>
<keyword evidence="8 14" id="KW-0863">Zinc-finger</keyword>
<dbReference type="Pfam" id="PF00569">
    <property type="entry name" value="ZZ"/>
    <property type="match status" value="1"/>
</dbReference>
<keyword evidence="5" id="KW-0963">Cytoplasm</keyword>
<dbReference type="PROSITE" id="PS01357">
    <property type="entry name" value="ZF_ZZ_1"/>
    <property type="match status" value="1"/>
</dbReference>
<evidence type="ECO:0000313" key="17">
    <source>
        <dbReference type="EMBL" id="KFR10413.1"/>
    </source>
</evidence>
<accession>A0A091W6J2</accession>
<dbReference type="CDD" id="cd02334">
    <property type="entry name" value="ZZ_dystrophin"/>
    <property type="match status" value="1"/>
</dbReference>
<dbReference type="SMART" id="SM00291">
    <property type="entry name" value="ZnF_ZZ"/>
    <property type="match status" value="1"/>
</dbReference>
<dbReference type="CDD" id="cd16249">
    <property type="entry name" value="EFh_DTNA"/>
    <property type="match status" value="1"/>
</dbReference>